<protein>
    <recommendedName>
        <fullName evidence="6">Farnesol dehydrogenase-like</fullName>
    </recommendedName>
</protein>
<sequence>MCGFERWVGKVAIVTGASSGIGADIAKELVKKGLKVVGLARRSERITELAGTLTNEPGKLYSVKCDVSKEEDVLSAFKWVKENVGLVHILINNAGLIQGTNLIEGDVQKWKTTFDVNVLGLLICTREAVKVMKEYKIDGHIVNINSVAGHYHYYSPALNVYPATKHAVTNLTESLRKEFNANDLKIKVTSVSPGAVETEIGGDTQWTLKNIPILNPEDISEGIIYALSTKPHVQVHELMIRPVGEQW</sequence>
<dbReference type="Proteomes" id="UP001154078">
    <property type="component" value="Chromosome 5"/>
</dbReference>
<dbReference type="InterPro" id="IPR036291">
    <property type="entry name" value="NAD(P)-bd_dom_sf"/>
</dbReference>
<gene>
    <name evidence="4" type="ORF">MELIAE_LOCUS8136</name>
</gene>
<evidence type="ECO:0008006" key="6">
    <source>
        <dbReference type="Google" id="ProtNLM"/>
    </source>
</evidence>
<keyword evidence="2" id="KW-0560">Oxidoreductase</keyword>
<name>A0A9P0B9R3_BRAAE</name>
<dbReference type="GO" id="GO:0016616">
    <property type="term" value="F:oxidoreductase activity, acting on the CH-OH group of donors, NAD or NADP as acceptor"/>
    <property type="evidence" value="ECO:0007669"/>
    <property type="project" value="UniProtKB-ARBA"/>
</dbReference>
<proteinExistence type="inferred from homology"/>
<accession>A0A9P0B9R3</accession>
<dbReference type="Pfam" id="PF00106">
    <property type="entry name" value="adh_short"/>
    <property type="match status" value="1"/>
</dbReference>
<evidence type="ECO:0000256" key="3">
    <source>
        <dbReference type="RuleBase" id="RU000363"/>
    </source>
</evidence>
<comment type="similarity">
    <text evidence="1 3">Belongs to the short-chain dehydrogenases/reductases (SDR) family.</text>
</comment>
<dbReference type="SUPFAM" id="SSF51735">
    <property type="entry name" value="NAD(P)-binding Rossmann-fold domains"/>
    <property type="match status" value="1"/>
</dbReference>
<dbReference type="PANTHER" id="PTHR43115:SF4">
    <property type="entry name" value="DEHYDROGENASE_REDUCTASE SDR FAMILY MEMBER 11"/>
    <property type="match status" value="1"/>
</dbReference>
<evidence type="ECO:0000256" key="2">
    <source>
        <dbReference type="ARBA" id="ARBA00023002"/>
    </source>
</evidence>
<organism evidence="4 5">
    <name type="scientific">Brassicogethes aeneus</name>
    <name type="common">Rape pollen beetle</name>
    <name type="synonym">Meligethes aeneus</name>
    <dbReference type="NCBI Taxonomy" id="1431903"/>
    <lineage>
        <taxon>Eukaryota</taxon>
        <taxon>Metazoa</taxon>
        <taxon>Ecdysozoa</taxon>
        <taxon>Arthropoda</taxon>
        <taxon>Hexapoda</taxon>
        <taxon>Insecta</taxon>
        <taxon>Pterygota</taxon>
        <taxon>Neoptera</taxon>
        <taxon>Endopterygota</taxon>
        <taxon>Coleoptera</taxon>
        <taxon>Polyphaga</taxon>
        <taxon>Cucujiformia</taxon>
        <taxon>Nitidulidae</taxon>
        <taxon>Meligethinae</taxon>
        <taxon>Brassicogethes</taxon>
    </lineage>
</organism>
<dbReference type="OrthoDB" id="1933717at2759"/>
<dbReference type="EMBL" id="OV121136">
    <property type="protein sequence ID" value="CAH0557400.1"/>
    <property type="molecule type" value="Genomic_DNA"/>
</dbReference>
<evidence type="ECO:0000256" key="1">
    <source>
        <dbReference type="ARBA" id="ARBA00006484"/>
    </source>
</evidence>
<dbReference type="PRINTS" id="PR00081">
    <property type="entry name" value="GDHRDH"/>
</dbReference>
<dbReference type="PROSITE" id="PS00061">
    <property type="entry name" value="ADH_SHORT"/>
    <property type="match status" value="1"/>
</dbReference>
<reference evidence="4" key="1">
    <citation type="submission" date="2021-12" db="EMBL/GenBank/DDBJ databases">
        <authorList>
            <person name="King R."/>
        </authorList>
    </citation>
    <scope>NUCLEOTIDE SEQUENCE</scope>
</reference>
<dbReference type="InterPro" id="IPR020904">
    <property type="entry name" value="Sc_DH/Rdtase_CS"/>
</dbReference>
<dbReference type="InterPro" id="IPR002347">
    <property type="entry name" value="SDR_fam"/>
</dbReference>
<evidence type="ECO:0000313" key="4">
    <source>
        <dbReference type="EMBL" id="CAH0557400.1"/>
    </source>
</evidence>
<dbReference type="PANTHER" id="PTHR43115">
    <property type="entry name" value="DEHYDROGENASE/REDUCTASE SDR FAMILY MEMBER 11"/>
    <property type="match status" value="1"/>
</dbReference>
<dbReference type="Gene3D" id="3.40.50.720">
    <property type="entry name" value="NAD(P)-binding Rossmann-like Domain"/>
    <property type="match status" value="1"/>
</dbReference>
<dbReference type="AlphaFoldDB" id="A0A9P0B9R3"/>
<keyword evidence="5" id="KW-1185">Reference proteome</keyword>
<dbReference type="FunFam" id="3.40.50.720:FF:000047">
    <property type="entry name" value="NADP-dependent L-serine/L-allo-threonine dehydrogenase"/>
    <property type="match status" value="1"/>
</dbReference>
<evidence type="ECO:0000313" key="5">
    <source>
        <dbReference type="Proteomes" id="UP001154078"/>
    </source>
</evidence>
<dbReference type="PRINTS" id="PR00080">
    <property type="entry name" value="SDRFAMILY"/>
</dbReference>